<organism evidence="2 3">
    <name type="scientific">Acinetobacter wuhouensis</name>
    <dbReference type="NCBI Taxonomy" id="1879050"/>
    <lineage>
        <taxon>Bacteria</taxon>
        <taxon>Pseudomonadati</taxon>
        <taxon>Pseudomonadota</taxon>
        <taxon>Gammaproteobacteria</taxon>
        <taxon>Moraxellales</taxon>
        <taxon>Moraxellaceae</taxon>
        <taxon>Acinetobacter</taxon>
    </lineage>
</organism>
<proteinExistence type="predicted"/>
<dbReference type="AlphaFoldDB" id="A0A3G2T8A8"/>
<dbReference type="EMBL" id="CP033133">
    <property type="protein sequence ID" value="AYO55887.1"/>
    <property type="molecule type" value="Genomic_DNA"/>
</dbReference>
<evidence type="ECO:0000256" key="1">
    <source>
        <dbReference type="SAM" id="SignalP"/>
    </source>
</evidence>
<gene>
    <name evidence="2" type="ORF">CDG68_20570</name>
</gene>
<evidence type="ECO:0000313" key="2">
    <source>
        <dbReference type="EMBL" id="AYO55887.1"/>
    </source>
</evidence>
<sequence>MNFIKASILVTALSSIFLTSVQAEEVTTLPTIKVMADAELRDEEVKMAPLQEDKNVRKALQKKIIKSEQDIQNYMIGDNANIVNVQPKAPPIDMSGLSPMMQEYVLAVATGLQSSDPTSGLMTMLQPVSMGLTRDQAIEAVKNGSFKLNIDTDRLNLMMGDNKWQNNLPTNKR</sequence>
<feature type="signal peptide" evidence="1">
    <location>
        <begin position="1"/>
        <end position="23"/>
    </location>
</feature>
<dbReference type="RefSeq" id="WP_087552247.1">
    <property type="nucleotide sequence ID" value="NZ_CP033133.1"/>
</dbReference>
<accession>A0A3G2T8A8</accession>
<protein>
    <submittedName>
        <fullName evidence="2">Peptide signal protein</fullName>
    </submittedName>
</protein>
<feature type="chain" id="PRO_5018088563" evidence="1">
    <location>
        <begin position="24"/>
        <end position="173"/>
    </location>
</feature>
<name>A0A3G2T8A8_9GAMM</name>
<dbReference type="Proteomes" id="UP000279962">
    <property type="component" value="Chromosome"/>
</dbReference>
<reference evidence="2 3" key="1">
    <citation type="submission" date="2018-10" db="EMBL/GenBank/DDBJ databases">
        <title>The complete genome of Acinetobacter wuhouensis strain WCHAW010062.</title>
        <authorList>
            <person name="Hu Y."/>
            <person name="Long H."/>
            <person name="Feng Y."/>
            <person name="Zong Z."/>
        </authorList>
    </citation>
    <scope>NUCLEOTIDE SEQUENCE [LARGE SCALE GENOMIC DNA]</scope>
    <source>
        <strain evidence="2 3">WCHAW010062</strain>
    </source>
</reference>
<keyword evidence="1" id="KW-0732">Signal</keyword>
<evidence type="ECO:0000313" key="3">
    <source>
        <dbReference type="Proteomes" id="UP000279962"/>
    </source>
</evidence>